<gene>
    <name evidence="9" type="ORF">WDJ61_01105</name>
</gene>
<reference evidence="9 10" key="1">
    <citation type="submission" date="2024-02" db="EMBL/GenBank/DDBJ databases">
        <title>Seven novel Bacillus-like species.</title>
        <authorList>
            <person name="Liu G."/>
        </authorList>
    </citation>
    <scope>NUCLEOTIDE SEQUENCE [LARGE SCALE GENOMIC DNA]</scope>
    <source>
        <strain evidence="9 10">FJAT-52991</strain>
    </source>
</reference>
<keyword evidence="3 7" id="KW-0812">Transmembrane</keyword>
<feature type="domain" description="Amino acid permease/ SLC12A" evidence="8">
    <location>
        <begin position="16"/>
        <end position="449"/>
    </location>
</feature>
<feature type="transmembrane region" description="Helical" evidence="7">
    <location>
        <begin position="84"/>
        <end position="104"/>
    </location>
</feature>
<keyword evidence="10" id="KW-1185">Reference proteome</keyword>
<dbReference type="PANTHER" id="PTHR43495:SF5">
    <property type="entry name" value="GAMMA-AMINOBUTYRIC ACID PERMEASE"/>
    <property type="match status" value="1"/>
</dbReference>
<sequence>MAHQNNDLKHGLKTRHVTMISIGGVIGAGLFVGSGTMVMSAGPAALISYIIAGLLIVLVMRMLGEMAVVNPVSGSFSAYAHQAMGPWAGFTIGWLYWFNWVIIITIEATLLGEMVNNWIPSIPAWIPSIIFPILMALTNMFSVRVYGEFEYWLASIKVAAIIIFLGLGVAIIFGLVPGVEAQSLSSLATMDNFFPNGVMPVLLGVVFITFSLSGSEVAAIAAGESENPEKNIIRAINAVVWRLLLFFVGSVSVIVMIIPHDSEHLLATPFASVFDMAGLPAAGQVMNFVIFISLLSVLNSGLYTSSRMVYSLSIQGSAPKFLSKVNKRGIPIWALVASLFFSYVFTLFKFISPDTLFAFLANSSGGVTIVMYIFIAISHIRLRRNLEKTNPVALKIKMWLFPYLSYATILVLFGVFVAQAFISSMRLQFFLTTILTILVIGTYFLFYNKKEEEAPDLLKEAK</sequence>
<evidence type="ECO:0000256" key="3">
    <source>
        <dbReference type="ARBA" id="ARBA00022692"/>
    </source>
</evidence>
<keyword evidence="4" id="KW-0029">Amino-acid transport</keyword>
<dbReference type="InterPro" id="IPR004841">
    <property type="entry name" value="AA-permease/SLC12A_dom"/>
</dbReference>
<evidence type="ECO:0000256" key="2">
    <source>
        <dbReference type="ARBA" id="ARBA00022448"/>
    </source>
</evidence>
<evidence type="ECO:0000313" key="9">
    <source>
        <dbReference type="EMBL" id="WXB93338.1"/>
    </source>
</evidence>
<feature type="transmembrane region" description="Helical" evidence="7">
    <location>
        <begin position="199"/>
        <end position="223"/>
    </location>
</feature>
<evidence type="ECO:0000259" key="8">
    <source>
        <dbReference type="Pfam" id="PF00324"/>
    </source>
</evidence>
<dbReference type="Gene3D" id="1.20.1740.10">
    <property type="entry name" value="Amino acid/polyamine transporter I"/>
    <property type="match status" value="1"/>
</dbReference>
<dbReference type="PROSITE" id="PS00218">
    <property type="entry name" value="AMINO_ACID_PERMEASE_1"/>
    <property type="match status" value="1"/>
</dbReference>
<keyword evidence="6 7" id="KW-0472">Membrane</keyword>
<evidence type="ECO:0000256" key="1">
    <source>
        <dbReference type="ARBA" id="ARBA00004651"/>
    </source>
</evidence>
<protein>
    <submittedName>
        <fullName evidence="9">Amino acid permease</fullName>
    </submittedName>
</protein>
<feature type="transmembrane region" description="Helical" evidence="7">
    <location>
        <begin position="278"/>
        <end position="298"/>
    </location>
</feature>
<feature type="transmembrane region" description="Helical" evidence="7">
    <location>
        <begin position="330"/>
        <end position="351"/>
    </location>
</feature>
<keyword evidence="2" id="KW-0813">Transport</keyword>
<keyword evidence="5 7" id="KW-1133">Transmembrane helix</keyword>
<name>A0ABZ2N6J1_9BACI</name>
<accession>A0ABZ2N6J1</accession>
<feature type="transmembrane region" description="Helical" evidence="7">
    <location>
        <begin position="398"/>
        <end position="422"/>
    </location>
</feature>
<evidence type="ECO:0000313" key="10">
    <source>
        <dbReference type="Proteomes" id="UP001387364"/>
    </source>
</evidence>
<dbReference type="RefSeq" id="WP_338752663.1">
    <property type="nucleotide sequence ID" value="NZ_CP147404.1"/>
</dbReference>
<evidence type="ECO:0000256" key="7">
    <source>
        <dbReference type="SAM" id="Phobius"/>
    </source>
</evidence>
<feature type="transmembrane region" description="Helical" evidence="7">
    <location>
        <begin position="235"/>
        <end position="258"/>
    </location>
</feature>
<feature type="transmembrane region" description="Helical" evidence="7">
    <location>
        <begin position="20"/>
        <end position="40"/>
    </location>
</feature>
<feature type="transmembrane region" description="Helical" evidence="7">
    <location>
        <begin position="357"/>
        <end position="377"/>
    </location>
</feature>
<dbReference type="EMBL" id="CP147404">
    <property type="protein sequence ID" value="WXB93338.1"/>
    <property type="molecule type" value="Genomic_DNA"/>
</dbReference>
<comment type="subcellular location">
    <subcellularLocation>
        <location evidence="1">Cell membrane</location>
        <topology evidence="1">Multi-pass membrane protein</topology>
    </subcellularLocation>
</comment>
<feature type="transmembrane region" description="Helical" evidence="7">
    <location>
        <begin position="46"/>
        <end position="63"/>
    </location>
</feature>
<dbReference type="InterPro" id="IPR004840">
    <property type="entry name" value="Amino_acid_permease_CS"/>
</dbReference>
<feature type="transmembrane region" description="Helical" evidence="7">
    <location>
        <begin position="124"/>
        <end position="146"/>
    </location>
</feature>
<evidence type="ECO:0000256" key="4">
    <source>
        <dbReference type="ARBA" id="ARBA00022970"/>
    </source>
</evidence>
<evidence type="ECO:0000256" key="6">
    <source>
        <dbReference type="ARBA" id="ARBA00023136"/>
    </source>
</evidence>
<dbReference type="PANTHER" id="PTHR43495">
    <property type="entry name" value="GABA PERMEASE"/>
    <property type="match status" value="1"/>
</dbReference>
<organism evidence="9 10">
    <name type="scientific">Bacillus kandeliae</name>
    <dbReference type="NCBI Taxonomy" id="3129297"/>
    <lineage>
        <taxon>Bacteria</taxon>
        <taxon>Bacillati</taxon>
        <taxon>Bacillota</taxon>
        <taxon>Bacilli</taxon>
        <taxon>Bacillales</taxon>
        <taxon>Bacillaceae</taxon>
        <taxon>Bacillus</taxon>
    </lineage>
</organism>
<evidence type="ECO:0000256" key="5">
    <source>
        <dbReference type="ARBA" id="ARBA00022989"/>
    </source>
</evidence>
<proteinExistence type="predicted"/>
<feature type="transmembrane region" description="Helical" evidence="7">
    <location>
        <begin position="428"/>
        <end position="447"/>
    </location>
</feature>
<dbReference type="Pfam" id="PF00324">
    <property type="entry name" value="AA_permease"/>
    <property type="match status" value="1"/>
</dbReference>
<dbReference type="PIRSF" id="PIRSF006060">
    <property type="entry name" value="AA_transporter"/>
    <property type="match status" value="1"/>
</dbReference>
<dbReference type="Proteomes" id="UP001387364">
    <property type="component" value="Chromosome"/>
</dbReference>
<feature type="transmembrane region" description="Helical" evidence="7">
    <location>
        <begin position="158"/>
        <end position="179"/>
    </location>
</feature>